<evidence type="ECO:0000313" key="2">
    <source>
        <dbReference type="EMBL" id="MFC0518955.1"/>
    </source>
</evidence>
<dbReference type="Proteomes" id="UP001589828">
    <property type="component" value="Unassembled WGS sequence"/>
</dbReference>
<organism evidence="2 3">
    <name type="scientific">Mucilaginibacter angelicae</name>
    <dbReference type="NCBI Taxonomy" id="869718"/>
    <lineage>
        <taxon>Bacteria</taxon>
        <taxon>Pseudomonadati</taxon>
        <taxon>Bacteroidota</taxon>
        <taxon>Sphingobacteriia</taxon>
        <taxon>Sphingobacteriales</taxon>
        <taxon>Sphingobacteriaceae</taxon>
        <taxon>Mucilaginibacter</taxon>
    </lineage>
</organism>
<gene>
    <name evidence="2" type="ORF">ACFFGT_32370</name>
</gene>
<sequence length="438" mass="49648">MKTIDRQAVIIVHGMGEQRPMDTLRSFVEGIKWQMEQNDPTEVKAKVRSKPDSIGDIYETVRLSLESNHQAGRPITDFYEFYWAHNMRGTKFSQMGTWLTQVIFRRVSRIPAQLQRIWWTVWGIFILASVASLACTHWLHVPGWFKPVAAVLGGAFFSMIWGSIGSFVKSSFLNSLGDVARYMTPEPDNIAERSHIRQQGITFLRKMHNISNRTKPDRIIVVAHSLGTAVAYDLLRLLWTEQNTVYTTPPPGNQQPMLDAVNVFARQPLTITPNYGAFADAQHNLWEEAQSLGNPWLVTDFITLGAALNAIDYFMVNKVSVSKLIEQRELPVCPPETDQNDHNIFYREYLPATDAGKNRKGINVLNHGALFAMTRWTNIFYTSDFVGGPMQRIFGLGVRDIAVKRKSLWCYPGGHTDYWAGGKNNEALKAIVEALKLS</sequence>
<keyword evidence="3" id="KW-1185">Reference proteome</keyword>
<dbReference type="EMBL" id="JBHLTS010000080">
    <property type="protein sequence ID" value="MFC0518955.1"/>
    <property type="molecule type" value="Genomic_DNA"/>
</dbReference>
<feature type="transmembrane region" description="Helical" evidence="1">
    <location>
        <begin position="117"/>
        <end position="139"/>
    </location>
</feature>
<name>A0ABV6LHT1_9SPHI</name>
<reference evidence="2 3" key="1">
    <citation type="submission" date="2024-09" db="EMBL/GenBank/DDBJ databases">
        <authorList>
            <person name="Sun Q."/>
            <person name="Mori K."/>
        </authorList>
    </citation>
    <scope>NUCLEOTIDE SEQUENCE [LARGE SCALE GENOMIC DNA]</scope>
    <source>
        <strain evidence="2 3">NCAIM B.02415</strain>
    </source>
</reference>
<proteinExistence type="predicted"/>
<evidence type="ECO:0000313" key="3">
    <source>
        <dbReference type="Proteomes" id="UP001589828"/>
    </source>
</evidence>
<feature type="transmembrane region" description="Helical" evidence="1">
    <location>
        <begin position="145"/>
        <end position="168"/>
    </location>
</feature>
<dbReference type="RefSeq" id="WP_377026657.1">
    <property type="nucleotide sequence ID" value="NZ_JBHLTS010000080.1"/>
</dbReference>
<keyword evidence="1" id="KW-0812">Transmembrane</keyword>
<evidence type="ECO:0008006" key="4">
    <source>
        <dbReference type="Google" id="ProtNLM"/>
    </source>
</evidence>
<dbReference type="SUPFAM" id="SSF53474">
    <property type="entry name" value="alpha/beta-Hydrolases"/>
    <property type="match status" value="1"/>
</dbReference>
<dbReference type="InterPro" id="IPR029058">
    <property type="entry name" value="AB_hydrolase_fold"/>
</dbReference>
<protein>
    <recommendedName>
        <fullName evidence="4">Alpha/beta hydrolase</fullName>
    </recommendedName>
</protein>
<accession>A0ABV6LHT1</accession>
<evidence type="ECO:0000256" key="1">
    <source>
        <dbReference type="SAM" id="Phobius"/>
    </source>
</evidence>
<keyword evidence="1" id="KW-1133">Transmembrane helix</keyword>
<comment type="caution">
    <text evidence="2">The sequence shown here is derived from an EMBL/GenBank/DDBJ whole genome shotgun (WGS) entry which is preliminary data.</text>
</comment>
<keyword evidence="1" id="KW-0472">Membrane</keyword>